<keyword evidence="8" id="KW-1185">Reference proteome</keyword>
<dbReference type="EMBL" id="AP027079">
    <property type="protein sequence ID" value="BDU69084.1"/>
    <property type="molecule type" value="Genomic_DNA"/>
</dbReference>
<feature type="transmembrane region" description="Helical" evidence="5">
    <location>
        <begin position="372"/>
        <end position="394"/>
    </location>
</feature>
<reference evidence="8" key="1">
    <citation type="journal article" date="2023" name="Int. J. Syst. Evol. Microbiol.">
        <title>Mesoterricola silvestris gen. nov., sp. nov., Mesoterricola sediminis sp. nov., Geothrix oryzae sp. nov., Geothrix edaphica sp. nov., Geothrix rubra sp. nov., and Geothrix limicola sp. nov., six novel members of Acidobacteriota isolated from soils.</title>
        <authorList>
            <person name="Itoh H."/>
            <person name="Sugisawa Y."/>
            <person name="Mise K."/>
            <person name="Xu Z."/>
            <person name="Kuniyasu M."/>
            <person name="Ushijima N."/>
            <person name="Kawano K."/>
            <person name="Kobayashi E."/>
            <person name="Shiratori Y."/>
            <person name="Masuda Y."/>
            <person name="Senoo K."/>
        </authorList>
    </citation>
    <scope>NUCLEOTIDE SEQUENCE [LARGE SCALE GENOMIC DNA]</scope>
    <source>
        <strain evidence="8">Red222</strain>
    </source>
</reference>
<evidence type="ECO:0000256" key="2">
    <source>
        <dbReference type="ARBA" id="ARBA00022692"/>
    </source>
</evidence>
<dbReference type="InterPro" id="IPR011701">
    <property type="entry name" value="MFS"/>
</dbReference>
<dbReference type="InterPro" id="IPR036259">
    <property type="entry name" value="MFS_trans_sf"/>
</dbReference>
<feature type="transmembrane region" description="Helical" evidence="5">
    <location>
        <begin position="252"/>
        <end position="273"/>
    </location>
</feature>
<dbReference type="RefSeq" id="WP_286355714.1">
    <property type="nucleotide sequence ID" value="NZ_AP027079.1"/>
</dbReference>
<proteinExistence type="predicted"/>
<evidence type="ECO:0000256" key="1">
    <source>
        <dbReference type="ARBA" id="ARBA00004141"/>
    </source>
</evidence>
<feature type="domain" description="Major facilitator superfamily (MFS) profile" evidence="6">
    <location>
        <begin position="13"/>
        <end position="398"/>
    </location>
</feature>
<evidence type="ECO:0000313" key="8">
    <source>
        <dbReference type="Proteomes" id="UP001242010"/>
    </source>
</evidence>
<dbReference type="Proteomes" id="UP001242010">
    <property type="component" value="Chromosome"/>
</dbReference>
<dbReference type="PANTHER" id="PTHR23508">
    <property type="entry name" value="CARBOXYLIC ACID TRANSPORTER PROTEIN HOMOLOG"/>
    <property type="match status" value="1"/>
</dbReference>
<protein>
    <submittedName>
        <fullName evidence="7">MFS transporter</fullName>
    </submittedName>
</protein>
<dbReference type="Gene3D" id="1.20.1250.20">
    <property type="entry name" value="MFS general substrate transporter like domains"/>
    <property type="match status" value="2"/>
</dbReference>
<gene>
    <name evidence="7" type="primary">yjhB</name>
    <name evidence="7" type="ORF">GETHOR_11850</name>
</gene>
<name>A0ABM8DQ51_9BACT</name>
<dbReference type="SUPFAM" id="SSF103473">
    <property type="entry name" value="MFS general substrate transporter"/>
    <property type="match status" value="1"/>
</dbReference>
<dbReference type="Pfam" id="PF07690">
    <property type="entry name" value="MFS_1"/>
    <property type="match status" value="1"/>
</dbReference>
<feature type="transmembrane region" description="Helical" evidence="5">
    <location>
        <begin position="285"/>
        <end position="303"/>
    </location>
</feature>
<keyword evidence="3 5" id="KW-1133">Transmembrane helix</keyword>
<feature type="transmembrane region" description="Helical" evidence="5">
    <location>
        <begin position="140"/>
        <end position="160"/>
    </location>
</feature>
<dbReference type="InterPro" id="IPR020846">
    <property type="entry name" value="MFS_dom"/>
</dbReference>
<keyword evidence="4 5" id="KW-0472">Membrane</keyword>
<feature type="transmembrane region" description="Helical" evidence="5">
    <location>
        <begin position="166"/>
        <end position="186"/>
    </location>
</feature>
<evidence type="ECO:0000256" key="3">
    <source>
        <dbReference type="ARBA" id="ARBA00022989"/>
    </source>
</evidence>
<keyword evidence="2 5" id="KW-0812">Transmembrane</keyword>
<evidence type="ECO:0000256" key="4">
    <source>
        <dbReference type="ARBA" id="ARBA00023136"/>
    </source>
</evidence>
<evidence type="ECO:0000256" key="5">
    <source>
        <dbReference type="SAM" id="Phobius"/>
    </source>
</evidence>
<dbReference type="PANTHER" id="PTHR23508:SF10">
    <property type="entry name" value="CARBOXYLIC ACID TRANSPORTER PROTEIN HOMOLOG"/>
    <property type="match status" value="1"/>
</dbReference>
<feature type="transmembrane region" description="Helical" evidence="5">
    <location>
        <begin position="309"/>
        <end position="332"/>
    </location>
</feature>
<accession>A0ABM8DQ51</accession>
<feature type="transmembrane region" description="Helical" evidence="5">
    <location>
        <begin position="81"/>
        <end position="101"/>
    </location>
</feature>
<evidence type="ECO:0000259" key="6">
    <source>
        <dbReference type="PROSITE" id="PS50850"/>
    </source>
</evidence>
<comment type="subcellular location">
    <subcellularLocation>
        <location evidence="1">Membrane</location>
        <topology evidence="1">Multi-pass membrane protein</topology>
    </subcellularLocation>
</comment>
<sequence>MNPTRLRSVLNLTVLVAALGYFVDMFDLLLFPIVRQPSLTALGVPPGLQIEVGASLLNWQMAGMLLGGIFWGVLGDKKGRLSTLFGSIALYSVANLGNAFVQSVPAYAMWRFLAGLGLAGELGAAVTMVSEILPKDLRGYGTAIVAAVGIFGAVTAKLVGDFFPWRITYAVGGGLGVALLFLRVGIRESFMFAKTHEATVTRGDFLSLFTDWGRLGRYVRCILIGLPTWFVVGILITFSPEFAPVLKVTGPVSAGTAVAFCYTGITLGSVLSGFLSQACHTRKKVVGWFVAGALAGVGVYLTVRGLTPGLFYLLAGYLGLATGYWAVFVTVAAEQFGTNLRATVATTVPNFVRGAVPLITGGFLAFRSSLGLVGSAWAVGLVCFALAFGALWGLPETHGRDLDFVE</sequence>
<dbReference type="PROSITE" id="PS50850">
    <property type="entry name" value="MFS"/>
    <property type="match status" value="1"/>
</dbReference>
<feature type="transmembrane region" description="Helical" evidence="5">
    <location>
        <begin position="12"/>
        <end position="34"/>
    </location>
</feature>
<evidence type="ECO:0000313" key="7">
    <source>
        <dbReference type="EMBL" id="BDU69084.1"/>
    </source>
</evidence>
<organism evidence="7 8">
    <name type="scientific">Geothrix oryzae</name>
    <dbReference type="NCBI Taxonomy" id="2927975"/>
    <lineage>
        <taxon>Bacteria</taxon>
        <taxon>Pseudomonadati</taxon>
        <taxon>Acidobacteriota</taxon>
        <taxon>Holophagae</taxon>
        <taxon>Holophagales</taxon>
        <taxon>Holophagaceae</taxon>
        <taxon>Geothrix</taxon>
    </lineage>
</organism>
<feature type="transmembrane region" description="Helical" evidence="5">
    <location>
        <begin position="107"/>
        <end position="128"/>
    </location>
</feature>
<feature type="transmembrane region" description="Helical" evidence="5">
    <location>
        <begin position="218"/>
        <end position="240"/>
    </location>
</feature>
<feature type="transmembrane region" description="Helical" evidence="5">
    <location>
        <begin position="54"/>
        <end position="74"/>
    </location>
</feature>